<evidence type="ECO:0000313" key="2">
    <source>
        <dbReference type="Proteomes" id="UP000216101"/>
    </source>
</evidence>
<protein>
    <submittedName>
        <fullName evidence="1">Uncharacterized protein</fullName>
    </submittedName>
</protein>
<proteinExistence type="predicted"/>
<evidence type="ECO:0000313" key="1">
    <source>
        <dbReference type="EMBL" id="OZY84719.1"/>
    </source>
</evidence>
<organism evidence="1 2">
    <name type="scientific">Cellvibrio mixtus</name>
    <dbReference type="NCBI Taxonomy" id="39650"/>
    <lineage>
        <taxon>Bacteria</taxon>
        <taxon>Pseudomonadati</taxon>
        <taxon>Pseudomonadota</taxon>
        <taxon>Gammaproteobacteria</taxon>
        <taxon>Cellvibrionales</taxon>
        <taxon>Cellvibrionaceae</taxon>
        <taxon>Cellvibrio</taxon>
    </lineage>
</organism>
<reference evidence="2" key="1">
    <citation type="submission" date="2017-05" db="EMBL/GenBank/DDBJ databases">
        <authorList>
            <person name="Barney B.M."/>
        </authorList>
    </citation>
    <scope>NUCLEOTIDE SEQUENCE [LARGE SCALE GENOMIC DNA]</scope>
    <source>
        <strain evidence="2">PSBB022</strain>
    </source>
</reference>
<dbReference type="EMBL" id="NHNI01000002">
    <property type="protein sequence ID" value="OZY84719.1"/>
    <property type="molecule type" value="Genomic_DNA"/>
</dbReference>
<dbReference type="RefSeq" id="WP_078042509.1">
    <property type="nucleotide sequence ID" value="NZ_NHNI01000002.1"/>
</dbReference>
<gene>
    <name evidence="1" type="ORF">CBP51_16240</name>
</gene>
<sequence length="104" mass="11289">MSTTPNDTPPSYNASTNTSDADRSAFIDWLTAQTVAELQAARDNETALHQAVKNYVKHALAAELAFEDIEEILGINEPCIMDLAELSEADEEAVVDAFEDLCNG</sequence>
<dbReference type="Proteomes" id="UP000216101">
    <property type="component" value="Unassembled WGS sequence"/>
</dbReference>
<keyword evidence="2" id="KW-1185">Reference proteome</keyword>
<comment type="caution">
    <text evidence="1">The sequence shown here is derived from an EMBL/GenBank/DDBJ whole genome shotgun (WGS) entry which is preliminary data.</text>
</comment>
<accession>A0A266Q5U4</accession>
<dbReference type="AlphaFoldDB" id="A0A266Q5U4"/>
<name>A0A266Q5U4_9GAMM</name>